<sequence length="214" mass="24176">MAPTKWQKFERGIVSTMPYYLEDSDNCFFARDYASGKGFQHSETNQLISNLKKSPKHRGASHWHYKGAAIRRFAAELGALIQNAKGAKIYIAPIPSSKRPDHPEYDDRLVQVTRLVATSSPNCLVTEPVVRSVDCDPCHLSVAKRPKPDQVFETLRWNGELADPSTPVLFVDDVITTGCTFKQCQRMIHLHNPGREVYGVFWARTVWDELSEAG</sequence>
<dbReference type="CDD" id="cd06223">
    <property type="entry name" value="PRTases_typeI"/>
    <property type="match status" value="1"/>
</dbReference>
<accession>A0A5C1ASF8</accession>
<reference evidence="2" key="1">
    <citation type="submission" date="2019-08" db="EMBL/GenBank/DDBJ databases">
        <title>Limnoglobus roseus gen. nov., sp. nov., a novel freshwater planctomycete with a giant genome from the family Gemmataceae.</title>
        <authorList>
            <person name="Kulichevskaya I.S."/>
            <person name="Naumoff D.G."/>
            <person name="Miroshnikov K."/>
            <person name="Ivanova A."/>
            <person name="Philippov D.A."/>
            <person name="Hakobyan A."/>
            <person name="Rijpstra I.C."/>
            <person name="Sinninghe Damste J.S."/>
            <person name="Liesack W."/>
            <person name="Dedysh S.N."/>
        </authorList>
    </citation>
    <scope>NUCLEOTIDE SEQUENCE [LARGE SCALE GENOMIC DNA]</scope>
    <source>
        <strain evidence="2">PX52</strain>
    </source>
</reference>
<dbReference type="EMBL" id="CP042425">
    <property type="protein sequence ID" value="QEL19838.1"/>
    <property type="molecule type" value="Genomic_DNA"/>
</dbReference>
<protein>
    <recommendedName>
        <fullName evidence="3">ComF family protein</fullName>
    </recommendedName>
</protein>
<evidence type="ECO:0000313" key="1">
    <source>
        <dbReference type="EMBL" id="QEL19838.1"/>
    </source>
</evidence>
<keyword evidence="2" id="KW-1185">Reference proteome</keyword>
<name>A0A5C1ASF8_9BACT</name>
<dbReference type="OrthoDB" id="6637825at2"/>
<gene>
    <name evidence="1" type="ORF">PX52LOC_06919</name>
</gene>
<organism evidence="1 2">
    <name type="scientific">Limnoglobus roseus</name>
    <dbReference type="NCBI Taxonomy" id="2598579"/>
    <lineage>
        <taxon>Bacteria</taxon>
        <taxon>Pseudomonadati</taxon>
        <taxon>Planctomycetota</taxon>
        <taxon>Planctomycetia</taxon>
        <taxon>Gemmatales</taxon>
        <taxon>Gemmataceae</taxon>
        <taxon>Limnoglobus</taxon>
    </lineage>
</organism>
<proteinExistence type="predicted"/>
<dbReference type="InterPro" id="IPR029057">
    <property type="entry name" value="PRTase-like"/>
</dbReference>
<dbReference type="KEGG" id="lrs:PX52LOC_06919"/>
<dbReference type="SUPFAM" id="SSF53271">
    <property type="entry name" value="PRTase-like"/>
    <property type="match status" value="1"/>
</dbReference>
<dbReference type="Proteomes" id="UP000324974">
    <property type="component" value="Chromosome"/>
</dbReference>
<evidence type="ECO:0000313" key="2">
    <source>
        <dbReference type="Proteomes" id="UP000324974"/>
    </source>
</evidence>
<dbReference type="RefSeq" id="WP_149114187.1">
    <property type="nucleotide sequence ID" value="NZ_CP042425.1"/>
</dbReference>
<evidence type="ECO:0008006" key="3">
    <source>
        <dbReference type="Google" id="ProtNLM"/>
    </source>
</evidence>
<dbReference type="AlphaFoldDB" id="A0A5C1ASF8"/>
<dbReference type="InterPro" id="IPR000836">
    <property type="entry name" value="PRTase_dom"/>
</dbReference>